<dbReference type="EMBL" id="VLTL01000034">
    <property type="protein sequence ID" value="KAA0167318.1"/>
    <property type="molecule type" value="Genomic_DNA"/>
</dbReference>
<evidence type="ECO:0000256" key="5">
    <source>
        <dbReference type="ARBA" id="ARBA00023027"/>
    </source>
</evidence>
<dbReference type="InterPro" id="IPR017437">
    <property type="entry name" value="ATP-NAD_kinase_PpnK-typ_C"/>
</dbReference>
<dbReference type="InterPro" id="IPR017438">
    <property type="entry name" value="ATP-NAD_kinase_N"/>
</dbReference>
<feature type="compositionally biased region" description="Low complexity" evidence="6">
    <location>
        <begin position="82"/>
        <end position="95"/>
    </location>
</feature>
<name>A0A5A8DPV2_CAFRO</name>
<gene>
    <name evidence="8" type="ORF">FNF28_02850</name>
</gene>
<evidence type="ECO:0000256" key="4">
    <source>
        <dbReference type="ARBA" id="ARBA00022857"/>
    </source>
</evidence>
<dbReference type="Pfam" id="PF20143">
    <property type="entry name" value="NAD_kinase_C"/>
    <property type="match status" value="1"/>
</dbReference>
<evidence type="ECO:0000256" key="3">
    <source>
        <dbReference type="ARBA" id="ARBA00022777"/>
    </source>
</evidence>
<evidence type="ECO:0000313" key="9">
    <source>
        <dbReference type="Proteomes" id="UP000324907"/>
    </source>
</evidence>
<evidence type="ECO:0000256" key="1">
    <source>
        <dbReference type="ARBA" id="ARBA00010995"/>
    </source>
</evidence>
<evidence type="ECO:0000256" key="6">
    <source>
        <dbReference type="SAM" id="MobiDB-lite"/>
    </source>
</evidence>
<evidence type="ECO:0000259" key="7">
    <source>
        <dbReference type="Pfam" id="PF12705"/>
    </source>
</evidence>
<dbReference type="PANTHER" id="PTHR20275:SF0">
    <property type="entry name" value="NAD KINASE"/>
    <property type="match status" value="1"/>
</dbReference>
<dbReference type="Pfam" id="PF12705">
    <property type="entry name" value="PDDEXK_1"/>
    <property type="match status" value="1"/>
</dbReference>
<comment type="caution">
    <text evidence="8">The sequence shown here is derived from an EMBL/GenBank/DDBJ whole genome shotgun (WGS) entry which is preliminary data.</text>
</comment>
<dbReference type="Gene3D" id="2.60.200.30">
    <property type="entry name" value="Probable inorganic polyphosphate/atp-NAD kinase, domain 2"/>
    <property type="match status" value="1"/>
</dbReference>
<feature type="compositionally biased region" description="Low complexity" evidence="6">
    <location>
        <begin position="328"/>
        <end position="348"/>
    </location>
</feature>
<keyword evidence="2" id="KW-0808">Transferase</keyword>
<dbReference type="GO" id="GO:0019674">
    <property type="term" value="P:NAD+ metabolic process"/>
    <property type="evidence" value="ECO:0007669"/>
    <property type="project" value="InterPro"/>
</dbReference>
<sequence length="790" mass="80652">MTPEAIAGLDLIVCIGGDGTVLHTSSLFQGPIPPVISVGAGSLGFMTVFDKPRLKAVLRAIFEGVERDDDGFLTSAVVTRHPAAPASPTGSAALADGEGPSADHLPPPLAMPTSAGPPVTLGPAVGLPLPGQALEAQSQGALPGVDVFRAEGGGGAPAIRRHVLNELALERGSCAALSAIDAYVDGVPLTTIQADGVIIGTPTGSTAYSLAAGGSMALPSVPAILLTPICPHTLSFRPVLFPDCATIKLVVAPGSRSNVRLAFDGRVPDGVSPDDCVLRAGDFVVIRMSAFPLPLVTRKGTVGDWVRSITEKLNWNVRERQKAAVEPGSGADGAAGASDSSEDSSSGYESDDDDRGADLGASEAADPAEEIPVDTDVDEAGSASAAVTSLEPRLASVTSVLNVLDKSGLVPWAVYSALNNVKSELLTTRGSITAAVLDDILNHAKQEPDRIKRNAAAFGTRVHDAVDKAIQSGHLAGGGEGFDLARSTALSALGTAADSASRNCVESFVAWARDCGLGLDAAGDTFVTWPALGFRGAFDAIGWTDDGSAVLIDIKTSSRIHGSYGLQLSAYTHAFAAAREMAAAAAACEVLGAGPADRTSAADGGSFADEGLVSPARHRYMWHPVWGSGLVCVPESKASEARWGALRPSLQAWGLSPPEGASPDWVPTPSAARGEAVPEPVARAVVVAACGQLPPGRSDASSTEAVKARAAMFLRPVSSVQCAVVRLQRRPGAPAEVQVGAGLGNAWAAFKAALFLRRALEGDREAGLLQAPGTAETAGNAQGRCHSPQG</sequence>
<dbReference type="InterPro" id="IPR002504">
    <property type="entry name" value="NADK"/>
</dbReference>
<dbReference type="InterPro" id="IPR011604">
    <property type="entry name" value="PDDEXK-like_dom_sf"/>
</dbReference>
<dbReference type="GO" id="GO:0003951">
    <property type="term" value="F:NAD+ kinase activity"/>
    <property type="evidence" value="ECO:0007669"/>
    <property type="project" value="InterPro"/>
</dbReference>
<reference evidence="8 9" key="1">
    <citation type="submission" date="2019-07" db="EMBL/GenBank/DDBJ databases">
        <title>Genomes of Cafeteria roenbergensis.</title>
        <authorList>
            <person name="Fischer M.G."/>
            <person name="Hackl T."/>
            <person name="Roman M."/>
        </authorList>
    </citation>
    <scope>NUCLEOTIDE SEQUENCE [LARGE SCALE GENOMIC DNA]</scope>
    <source>
        <strain evidence="8 9">RCC970-E3</strain>
    </source>
</reference>
<accession>A0A5A8DPV2</accession>
<evidence type="ECO:0000313" key="8">
    <source>
        <dbReference type="EMBL" id="KAA0167318.1"/>
    </source>
</evidence>
<dbReference type="Pfam" id="PF01513">
    <property type="entry name" value="NAD_kinase"/>
    <property type="match status" value="1"/>
</dbReference>
<evidence type="ECO:0000256" key="2">
    <source>
        <dbReference type="ARBA" id="ARBA00022679"/>
    </source>
</evidence>
<comment type="similarity">
    <text evidence="1">Belongs to the NAD kinase family.</text>
</comment>
<keyword evidence="4" id="KW-0521">NADP</keyword>
<feature type="domain" description="PD-(D/E)XK endonuclease-like" evidence="7">
    <location>
        <begin position="439"/>
        <end position="582"/>
    </location>
</feature>
<dbReference type="GO" id="GO:0006741">
    <property type="term" value="P:NADP+ biosynthetic process"/>
    <property type="evidence" value="ECO:0007669"/>
    <property type="project" value="InterPro"/>
</dbReference>
<dbReference type="Gene3D" id="3.40.50.10330">
    <property type="entry name" value="Probable inorganic polyphosphate/atp-NAD kinase, domain 1"/>
    <property type="match status" value="1"/>
</dbReference>
<feature type="region of interest" description="Disordered" evidence="6">
    <location>
        <begin position="82"/>
        <end position="114"/>
    </location>
</feature>
<feature type="region of interest" description="Disordered" evidence="6">
    <location>
        <begin position="320"/>
        <end position="373"/>
    </location>
</feature>
<dbReference type="AlphaFoldDB" id="A0A5A8DPV2"/>
<dbReference type="InterPro" id="IPR038726">
    <property type="entry name" value="PDDEXK_AddAB-type"/>
</dbReference>
<dbReference type="PANTHER" id="PTHR20275">
    <property type="entry name" value="NAD KINASE"/>
    <property type="match status" value="1"/>
</dbReference>
<keyword evidence="5" id="KW-0520">NAD</keyword>
<organism evidence="8 9">
    <name type="scientific">Cafeteria roenbergensis</name>
    <name type="common">Marine flagellate</name>
    <dbReference type="NCBI Taxonomy" id="33653"/>
    <lineage>
        <taxon>Eukaryota</taxon>
        <taxon>Sar</taxon>
        <taxon>Stramenopiles</taxon>
        <taxon>Bigyra</taxon>
        <taxon>Opalozoa</taxon>
        <taxon>Bicosoecida</taxon>
        <taxon>Cafeteriaceae</taxon>
        <taxon>Cafeteria</taxon>
    </lineage>
</organism>
<dbReference type="InterPro" id="IPR016064">
    <property type="entry name" value="NAD/diacylglycerol_kinase_sf"/>
</dbReference>
<dbReference type="Gene3D" id="3.90.320.10">
    <property type="match status" value="1"/>
</dbReference>
<feature type="region of interest" description="Disordered" evidence="6">
    <location>
        <begin position="770"/>
        <end position="790"/>
    </location>
</feature>
<dbReference type="Proteomes" id="UP000324907">
    <property type="component" value="Unassembled WGS sequence"/>
</dbReference>
<proteinExistence type="inferred from homology"/>
<keyword evidence="3" id="KW-0418">Kinase</keyword>
<protein>
    <recommendedName>
        <fullName evidence="7">PD-(D/E)XK endonuclease-like domain-containing protein</fullName>
    </recommendedName>
</protein>
<dbReference type="SUPFAM" id="SSF111331">
    <property type="entry name" value="NAD kinase/diacylglycerol kinase-like"/>
    <property type="match status" value="1"/>
</dbReference>
<dbReference type="HAMAP" id="MF_00361">
    <property type="entry name" value="NAD_kinase"/>
    <property type="match status" value="1"/>
</dbReference>